<dbReference type="Proteomes" id="UP001497512">
    <property type="component" value="Chromosome 4"/>
</dbReference>
<evidence type="ECO:0000313" key="2">
    <source>
        <dbReference type="Proteomes" id="UP001497512"/>
    </source>
</evidence>
<gene>
    <name evidence="1" type="ORF">CSSPTR1EN2_LOCUS16645</name>
</gene>
<evidence type="ECO:0000313" key="1">
    <source>
        <dbReference type="EMBL" id="CAK9223065.1"/>
    </source>
</evidence>
<organism evidence="1 2">
    <name type="scientific">Sphagnum troendelagicum</name>
    <dbReference type="NCBI Taxonomy" id="128251"/>
    <lineage>
        <taxon>Eukaryota</taxon>
        <taxon>Viridiplantae</taxon>
        <taxon>Streptophyta</taxon>
        <taxon>Embryophyta</taxon>
        <taxon>Bryophyta</taxon>
        <taxon>Sphagnophytina</taxon>
        <taxon>Sphagnopsida</taxon>
        <taxon>Sphagnales</taxon>
        <taxon>Sphagnaceae</taxon>
        <taxon>Sphagnum</taxon>
    </lineage>
</organism>
<dbReference type="EMBL" id="OZ019896">
    <property type="protein sequence ID" value="CAK9223065.1"/>
    <property type="molecule type" value="Genomic_DNA"/>
</dbReference>
<keyword evidence="2" id="KW-1185">Reference proteome</keyword>
<proteinExistence type="predicted"/>
<accession>A0ABP0UJH8</accession>
<sequence>MAALPDAKLSCISPDLPAIAYMCKLFWYWKSYLGLGGAMQLRMCEMGAEHVNERTKGEHGGLLVCNSMSTQNACSLDCGQRGPQVHLWKAQKWKVIFSIVETGPPLLVAEQFRSS</sequence>
<reference evidence="1" key="1">
    <citation type="submission" date="2024-02" db="EMBL/GenBank/DDBJ databases">
        <authorList>
            <consortium name="ELIXIR-Norway"/>
            <consortium name="Elixir Norway"/>
        </authorList>
    </citation>
    <scope>NUCLEOTIDE SEQUENCE</scope>
</reference>
<protein>
    <submittedName>
        <fullName evidence="1">Uncharacterized protein</fullName>
    </submittedName>
</protein>
<name>A0ABP0UJH8_9BRYO</name>